<organism evidence="1">
    <name type="scientific">mine drainage metagenome</name>
    <dbReference type="NCBI Taxonomy" id="410659"/>
    <lineage>
        <taxon>unclassified sequences</taxon>
        <taxon>metagenomes</taxon>
        <taxon>ecological metagenomes</taxon>
    </lineage>
</organism>
<dbReference type="CDD" id="cd06560">
    <property type="entry name" value="PriL"/>
    <property type="match status" value="1"/>
</dbReference>
<reference evidence="1" key="1">
    <citation type="submission" date="2013-08" db="EMBL/GenBank/DDBJ databases">
        <authorList>
            <person name="Mendez C."/>
            <person name="Richter M."/>
            <person name="Ferrer M."/>
            <person name="Sanchez J."/>
        </authorList>
    </citation>
    <scope>NUCLEOTIDE SEQUENCE</scope>
</reference>
<dbReference type="AlphaFoldDB" id="T1ALL3"/>
<proteinExistence type="predicted"/>
<name>T1ALL3_9ZZZZ</name>
<feature type="non-terminal residue" evidence="1">
    <location>
        <position position="1"/>
    </location>
</feature>
<gene>
    <name evidence="1" type="ORF">B2A_10596</name>
</gene>
<reference evidence="1" key="2">
    <citation type="journal article" date="2014" name="ISME J.">
        <title>Microbial stratification in low pH oxic and suboxic macroscopic growths along an acid mine drainage.</title>
        <authorList>
            <person name="Mendez-Garcia C."/>
            <person name="Mesa V."/>
            <person name="Sprenger R.R."/>
            <person name="Richter M."/>
            <person name="Diez M.S."/>
            <person name="Solano J."/>
            <person name="Bargiela R."/>
            <person name="Golyshina O.V."/>
            <person name="Manteca A."/>
            <person name="Ramos J.L."/>
            <person name="Gallego J.R."/>
            <person name="Llorente I."/>
            <person name="Martins Dos Santos V.A."/>
            <person name="Jensen O.N."/>
            <person name="Pelaez A.I."/>
            <person name="Sanchez J."/>
            <person name="Ferrer M."/>
        </authorList>
    </citation>
    <scope>NUCLEOTIDE SEQUENCE</scope>
</reference>
<accession>T1ALL3</accession>
<sequence>SYKYPFSNAAMEIISSASSKIEEKYLRLGRLRLEEDLSRRTPEFTNVKLNEIKRSIVVSYVYSRMLASALNDRYLLNVYISAESNRIRSALSSEETDNVLALSKELGIPVTGEDGSFAIRFDQFLMNKQKGAGLQLVNRSLDKGKVYLSLAELSE</sequence>
<protein>
    <submittedName>
        <fullName evidence="1">DNA primase large subunit</fullName>
    </submittedName>
</protein>
<dbReference type="GO" id="GO:0003899">
    <property type="term" value="F:DNA-directed RNA polymerase activity"/>
    <property type="evidence" value="ECO:0007669"/>
    <property type="project" value="InterPro"/>
</dbReference>
<dbReference type="SUPFAM" id="SSF140914">
    <property type="entry name" value="PriB N-terminal domain-like"/>
    <property type="match status" value="1"/>
</dbReference>
<comment type="caution">
    <text evidence="1">The sequence shown here is derived from an EMBL/GenBank/DDBJ whole genome shotgun (WGS) entry which is preliminary data.</text>
</comment>
<dbReference type="InterPro" id="IPR023642">
    <property type="entry name" value="DNA_primase_lsu_PriL"/>
</dbReference>
<feature type="non-terminal residue" evidence="1">
    <location>
        <position position="155"/>
    </location>
</feature>
<dbReference type="EMBL" id="AUZZ01007628">
    <property type="protein sequence ID" value="EQD41584.1"/>
    <property type="molecule type" value="Genomic_DNA"/>
</dbReference>
<evidence type="ECO:0000313" key="1">
    <source>
        <dbReference type="EMBL" id="EQD41584.1"/>
    </source>
</evidence>